<dbReference type="Proteomes" id="UP000237319">
    <property type="component" value="Unassembled WGS sequence"/>
</dbReference>
<evidence type="ECO:0000313" key="2">
    <source>
        <dbReference type="EMBL" id="POZ56416.1"/>
    </source>
</evidence>
<sequence length="118" mass="13689">MRLVERIKTLCKEKKITIAELERKTGISNGQIRKWDSSIPGVDKLEAIANYFDVSTDYLLGRTDKKRYYDLKDTNQSDADKKLNEILNKLDEEEKILLIVSLENTLLLANQLAKKKFK</sequence>
<dbReference type="PROSITE" id="PS50943">
    <property type="entry name" value="HTH_CROC1"/>
    <property type="match status" value="1"/>
</dbReference>
<dbReference type="InterPro" id="IPR010982">
    <property type="entry name" value="Lambda_DNA-bd_dom_sf"/>
</dbReference>
<comment type="caution">
    <text evidence="2">The sequence shown here is derived from an EMBL/GenBank/DDBJ whole genome shotgun (WGS) entry which is preliminary data.</text>
</comment>
<feature type="domain" description="HTH cro/C1-type" evidence="1">
    <location>
        <begin position="7"/>
        <end position="59"/>
    </location>
</feature>
<dbReference type="RefSeq" id="WP_103976546.1">
    <property type="nucleotide sequence ID" value="NZ_PGLV01000001.1"/>
</dbReference>
<dbReference type="EMBL" id="PGLV01000001">
    <property type="protein sequence ID" value="POZ56416.1"/>
    <property type="molecule type" value="Genomic_DNA"/>
</dbReference>
<dbReference type="SUPFAM" id="SSF47413">
    <property type="entry name" value="lambda repressor-like DNA-binding domains"/>
    <property type="match status" value="1"/>
</dbReference>
<accession>A0A2S5D032</accession>
<proteinExistence type="predicted"/>
<dbReference type="Gene3D" id="1.10.260.40">
    <property type="entry name" value="lambda repressor-like DNA-binding domains"/>
    <property type="match status" value="1"/>
</dbReference>
<evidence type="ECO:0000313" key="3">
    <source>
        <dbReference type="Proteomes" id="UP000237319"/>
    </source>
</evidence>
<reference evidence="2 3" key="1">
    <citation type="submission" date="2017-11" db="EMBL/GenBank/DDBJ databases">
        <title>Genome sequence of Lysinibacillus sphaericus, a lignin-degrading bacteria isolated from municipal solid waste soil.</title>
        <authorList>
            <person name="Persinoti G.F."/>
            <person name="Paixao D.A."/>
            <person name="Bugg T.D."/>
            <person name="Squina F.M."/>
        </authorList>
    </citation>
    <scope>NUCLEOTIDE SEQUENCE [LARGE SCALE GENOMIC DNA]</scope>
    <source>
        <strain evidence="2 3">A1</strain>
    </source>
</reference>
<organism evidence="2 3">
    <name type="scientific">Lysinibacillus sphaericus</name>
    <name type="common">Bacillus sphaericus</name>
    <dbReference type="NCBI Taxonomy" id="1421"/>
    <lineage>
        <taxon>Bacteria</taxon>
        <taxon>Bacillati</taxon>
        <taxon>Bacillota</taxon>
        <taxon>Bacilli</taxon>
        <taxon>Bacillales</taxon>
        <taxon>Bacillaceae</taxon>
        <taxon>Lysinibacillus</taxon>
    </lineage>
</organism>
<dbReference type="GO" id="GO:0003677">
    <property type="term" value="F:DNA binding"/>
    <property type="evidence" value="ECO:0007669"/>
    <property type="project" value="InterPro"/>
</dbReference>
<dbReference type="CDD" id="cd00093">
    <property type="entry name" value="HTH_XRE"/>
    <property type="match status" value="1"/>
</dbReference>
<name>A0A2S5D032_LYSSH</name>
<protein>
    <recommendedName>
        <fullName evidence="1">HTH cro/C1-type domain-containing protein</fullName>
    </recommendedName>
</protein>
<evidence type="ECO:0000259" key="1">
    <source>
        <dbReference type="PROSITE" id="PS50943"/>
    </source>
</evidence>
<dbReference type="Pfam" id="PF12844">
    <property type="entry name" value="HTH_19"/>
    <property type="match status" value="1"/>
</dbReference>
<dbReference type="AlphaFoldDB" id="A0A2S5D032"/>
<dbReference type="SMART" id="SM00530">
    <property type="entry name" value="HTH_XRE"/>
    <property type="match status" value="1"/>
</dbReference>
<keyword evidence="3" id="KW-1185">Reference proteome</keyword>
<gene>
    <name evidence="2" type="ORF">LYSIN_01199</name>
</gene>
<dbReference type="InterPro" id="IPR001387">
    <property type="entry name" value="Cro/C1-type_HTH"/>
</dbReference>